<feature type="coiled-coil region" evidence="1">
    <location>
        <begin position="632"/>
        <end position="677"/>
    </location>
</feature>
<feature type="region of interest" description="Disordered" evidence="2">
    <location>
        <begin position="284"/>
        <end position="318"/>
    </location>
</feature>
<dbReference type="Proteomes" id="UP000694545">
    <property type="component" value="Unplaced"/>
</dbReference>
<evidence type="ECO:0000256" key="1">
    <source>
        <dbReference type="SAM" id="Coils"/>
    </source>
</evidence>
<dbReference type="AlphaFoldDB" id="A0A8D2LFI3"/>
<feature type="region of interest" description="Disordered" evidence="2">
    <location>
        <begin position="579"/>
        <end position="614"/>
    </location>
</feature>
<feature type="region of interest" description="Disordered" evidence="2">
    <location>
        <begin position="459"/>
        <end position="511"/>
    </location>
</feature>
<feature type="compositionally biased region" description="Basic and acidic residues" evidence="2">
    <location>
        <begin position="307"/>
        <end position="318"/>
    </location>
</feature>
<dbReference type="InterPro" id="IPR038929">
    <property type="entry name" value="CCDC13"/>
</dbReference>
<dbReference type="Gene3D" id="1.20.5.170">
    <property type="match status" value="1"/>
</dbReference>
<evidence type="ECO:0000313" key="4">
    <source>
        <dbReference type="Proteomes" id="UP000694545"/>
    </source>
</evidence>
<sequence length="690" mass="78700">MEIDEQLNENLKMQFRALQEQQQKRMLDLMEKKKAKQQSLQTSKDGQNEAFGVQDDLNLTALEMEISKEDSPEMSKEAISKRLLEDENEQLQNQLRETVDENGRLYKLLKERDFEIKQLQKKIEEERLALMGTPGLAGDAAATKIVELAKQHRHMTAEIERGKTKVKQLNNRIKELEKELQISTIKLQSFGDKNIQPAYKTAEVPLSPEIKALQDKLTATSLKLSECRNQLQTTKQELKMTQKLLASEAGEDVSVQSLLSSPGSWRGRAQQILVLQGRVRELENQLGHSKSRTSQGSGDEEALSFTDSRKKSAQEKNLQRIRSLEKEKKEALEKLTGEYSALQKEHEEVKRKLEGSKARSKVLSSEVKTLKEQISTLLDKGKHDDELIDALLSQQKEMQVILKNLSQQEERSKEHRQSLGKELQVEAQKQNCLIGQLKQMVAEREAKVKELEETVRQLASQQHLHQTEERNSDSTSTLSAESLEEENYTAVPRKDGLTGTDSSARTDKPDDRDTELLLIQITECKTLCQAAEAERDGLRELVNTLQKRLDDSTIKVWEAEKKFQEQQHRCAVLEQHFEKMKSDAGKNSGTQRSRSKGGAAQPHGSTRLSWTAGNRKDLSPAQLSEVPLEAQVEELSTRLEIQMEENEGLKNALQEAMKSKEEDFRAYQETVDQVKQIFLKALRQQKQDKN</sequence>
<dbReference type="PANTHER" id="PTHR31935">
    <property type="entry name" value="COILED-COIL DOMAIN-CONTAINING PROTEIN 13"/>
    <property type="match status" value="1"/>
</dbReference>
<dbReference type="GO" id="GO:1905515">
    <property type="term" value="P:non-motile cilium assembly"/>
    <property type="evidence" value="ECO:0007669"/>
    <property type="project" value="TreeGrafter"/>
</dbReference>
<evidence type="ECO:0000256" key="2">
    <source>
        <dbReference type="SAM" id="MobiDB-lite"/>
    </source>
</evidence>
<feature type="region of interest" description="Disordered" evidence="2">
    <location>
        <begin position="31"/>
        <end position="52"/>
    </location>
</feature>
<reference evidence="3" key="2">
    <citation type="submission" date="2025-09" db="UniProtKB">
        <authorList>
            <consortium name="Ensembl"/>
        </authorList>
    </citation>
    <scope>IDENTIFICATION</scope>
</reference>
<name>A0A8D2LFI3_VARKO</name>
<feature type="coiled-coil region" evidence="1">
    <location>
        <begin position="74"/>
        <end position="244"/>
    </location>
</feature>
<reference evidence="3" key="1">
    <citation type="submission" date="2025-08" db="UniProtKB">
        <authorList>
            <consortium name="Ensembl"/>
        </authorList>
    </citation>
    <scope>IDENTIFICATION</scope>
</reference>
<dbReference type="PANTHER" id="PTHR31935:SF1">
    <property type="entry name" value="COILED-COIL DOMAIN-CONTAINING PROTEIN 13"/>
    <property type="match status" value="1"/>
</dbReference>
<dbReference type="CTD" id="152206"/>
<organism evidence="3 4">
    <name type="scientific">Varanus komodoensis</name>
    <name type="common">Komodo dragon</name>
    <dbReference type="NCBI Taxonomy" id="61221"/>
    <lineage>
        <taxon>Eukaryota</taxon>
        <taxon>Metazoa</taxon>
        <taxon>Chordata</taxon>
        <taxon>Craniata</taxon>
        <taxon>Vertebrata</taxon>
        <taxon>Euteleostomi</taxon>
        <taxon>Lepidosauria</taxon>
        <taxon>Squamata</taxon>
        <taxon>Bifurcata</taxon>
        <taxon>Unidentata</taxon>
        <taxon>Episquamata</taxon>
        <taxon>Toxicofera</taxon>
        <taxon>Anguimorpha</taxon>
        <taxon>Paleoanguimorpha</taxon>
        <taxon>Varanoidea</taxon>
        <taxon>Varanidae</taxon>
        <taxon>Varanus</taxon>
    </lineage>
</organism>
<dbReference type="GO" id="GO:0031122">
    <property type="term" value="P:cytoplasmic microtubule organization"/>
    <property type="evidence" value="ECO:0007669"/>
    <property type="project" value="TreeGrafter"/>
</dbReference>
<dbReference type="RefSeq" id="XP_044281109.1">
    <property type="nucleotide sequence ID" value="XM_044425174.1"/>
</dbReference>
<keyword evidence="1" id="KW-0175">Coiled coil</keyword>
<keyword evidence="4" id="KW-1185">Reference proteome</keyword>
<feature type="compositionally biased region" description="Polar residues" evidence="2">
    <location>
        <begin position="286"/>
        <end position="297"/>
    </location>
</feature>
<evidence type="ECO:0008006" key="5">
    <source>
        <dbReference type="Google" id="ProtNLM"/>
    </source>
</evidence>
<dbReference type="GeneID" id="123020915"/>
<evidence type="ECO:0000313" key="3">
    <source>
        <dbReference type="Ensembl" id="ENSVKKP00000021622.1"/>
    </source>
</evidence>
<proteinExistence type="predicted"/>
<dbReference type="GO" id="GO:0034451">
    <property type="term" value="C:centriolar satellite"/>
    <property type="evidence" value="ECO:0007669"/>
    <property type="project" value="TreeGrafter"/>
</dbReference>
<protein>
    <recommendedName>
        <fullName evidence="5">Coiled-coil domain-containing protein 13</fullName>
    </recommendedName>
</protein>
<gene>
    <name evidence="3" type="primary">CCDC13</name>
</gene>
<feature type="compositionally biased region" description="Polar residues" evidence="2">
    <location>
        <begin position="603"/>
        <end position="612"/>
    </location>
</feature>
<dbReference type="Ensembl" id="ENSVKKT00000022165.1">
    <property type="protein sequence ID" value="ENSVKKP00000021622.1"/>
    <property type="gene ID" value="ENSVKKG00000014451.1"/>
</dbReference>
<accession>A0A8D2LFI3</accession>